<dbReference type="InterPro" id="IPR026354">
    <property type="entry name" value="4helix_suffix_dom"/>
</dbReference>
<dbReference type="Gene3D" id="1.20.1440.60">
    <property type="entry name" value="23S rRNA-intervening sequence"/>
    <property type="match status" value="1"/>
</dbReference>
<sequence length="135" mass="15788">MVQAARSGKQNIVEGSLEKSLKMNIKLTGVARASLGELLEDYKDYLRVNNLKIWDKNDPRIREIRSLRISPNESNLTNWTYWTNSKESFANLLITLINLDCYLLDQMTRSLEQKFITEGGYSENLFKKRLEQRNK</sequence>
<proteinExistence type="predicted"/>
<dbReference type="Proteomes" id="UP000176902">
    <property type="component" value="Unassembled WGS sequence"/>
</dbReference>
<dbReference type="NCBIfam" id="TIGR04258">
    <property type="entry name" value="4helix_suffix"/>
    <property type="match status" value="1"/>
</dbReference>
<comment type="caution">
    <text evidence="1">The sequence shown here is derived from an EMBL/GenBank/DDBJ whole genome shotgun (WGS) entry which is preliminary data.</text>
</comment>
<protein>
    <recommendedName>
        <fullName evidence="3">Four helix bundle protein</fullName>
    </recommendedName>
</protein>
<accession>A0A1F5JUW3</accession>
<evidence type="ECO:0000313" key="1">
    <source>
        <dbReference type="EMBL" id="OGE32350.1"/>
    </source>
</evidence>
<name>A0A1F5JUW3_9BACT</name>
<evidence type="ECO:0000313" key="2">
    <source>
        <dbReference type="Proteomes" id="UP000176902"/>
    </source>
</evidence>
<dbReference type="AlphaFoldDB" id="A0A1F5JUW3"/>
<reference evidence="1 2" key="1">
    <citation type="journal article" date="2016" name="Nat. Commun.">
        <title>Thousands of microbial genomes shed light on interconnected biogeochemical processes in an aquifer system.</title>
        <authorList>
            <person name="Anantharaman K."/>
            <person name="Brown C.T."/>
            <person name="Hug L.A."/>
            <person name="Sharon I."/>
            <person name="Castelle C.J."/>
            <person name="Probst A.J."/>
            <person name="Thomas B.C."/>
            <person name="Singh A."/>
            <person name="Wilkins M.J."/>
            <person name="Karaoz U."/>
            <person name="Brodie E.L."/>
            <person name="Williams K.H."/>
            <person name="Hubbard S.S."/>
            <person name="Banfield J.F."/>
        </authorList>
    </citation>
    <scope>NUCLEOTIDE SEQUENCE [LARGE SCALE GENOMIC DNA]</scope>
</reference>
<dbReference type="EMBL" id="MFCV01000027">
    <property type="protein sequence ID" value="OGE32350.1"/>
    <property type="molecule type" value="Genomic_DNA"/>
</dbReference>
<dbReference type="SUPFAM" id="SSF158446">
    <property type="entry name" value="IVS-encoded protein-like"/>
    <property type="match status" value="1"/>
</dbReference>
<gene>
    <name evidence="1" type="ORF">A3C59_05135</name>
</gene>
<evidence type="ECO:0008006" key="3">
    <source>
        <dbReference type="Google" id="ProtNLM"/>
    </source>
</evidence>
<dbReference type="InterPro" id="IPR036583">
    <property type="entry name" value="23S_rRNA_IVS_sf"/>
</dbReference>
<organism evidence="1 2">
    <name type="scientific">Candidatus Daviesbacteria bacterium RIFCSPHIGHO2_02_FULL_36_13</name>
    <dbReference type="NCBI Taxonomy" id="1797768"/>
    <lineage>
        <taxon>Bacteria</taxon>
        <taxon>Candidatus Daviesiibacteriota</taxon>
    </lineage>
</organism>